<dbReference type="PANTHER" id="PTHR11472:SF34">
    <property type="entry name" value="REGULATOR OF TELOMERE ELONGATION HELICASE 1"/>
    <property type="match status" value="1"/>
</dbReference>
<dbReference type="Proteomes" id="UP000651977">
    <property type="component" value="Unassembled WGS sequence"/>
</dbReference>
<evidence type="ECO:0000256" key="7">
    <source>
        <dbReference type="ARBA" id="ARBA00048954"/>
    </source>
</evidence>
<dbReference type="InterPro" id="IPR011545">
    <property type="entry name" value="DEAD/DEAH_box_helicase_dom"/>
</dbReference>
<dbReference type="Pfam" id="PF13307">
    <property type="entry name" value="Helicase_C_2"/>
    <property type="match status" value="1"/>
</dbReference>
<accession>A0ABQ1HVR4</accession>
<keyword evidence="4" id="KW-0067">ATP-binding</keyword>
<dbReference type="InterPro" id="IPR014001">
    <property type="entry name" value="Helicase_ATP-bd"/>
</dbReference>
<dbReference type="EMBL" id="BMDY01000001">
    <property type="protein sequence ID" value="GGA93776.1"/>
    <property type="molecule type" value="Genomic_DNA"/>
</dbReference>
<evidence type="ECO:0000256" key="1">
    <source>
        <dbReference type="ARBA" id="ARBA00001966"/>
    </source>
</evidence>
<keyword evidence="11" id="KW-1185">Reference proteome</keyword>
<keyword evidence="10" id="KW-0347">Helicase</keyword>
<evidence type="ECO:0000259" key="9">
    <source>
        <dbReference type="PROSITE" id="PS51193"/>
    </source>
</evidence>
<keyword evidence="2" id="KW-0547">Nucleotide-binding</keyword>
<reference evidence="11" key="1">
    <citation type="journal article" date="2019" name="Int. J. Syst. Evol. Microbiol.">
        <title>The Global Catalogue of Microorganisms (GCM) 10K type strain sequencing project: providing services to taxonomists for standard genome sequencing and annotation.</title>
        <authorList>
            <consortium name="The Broad Institute Genomics Platform"/>
            <consortium name="The Broad Institute Genome Sequencing Center for Infectious Disease"/>
            <person name="Wu L."/>
            <person name="Ma J."/>
        </authorList>
    </citation>
    <scope>NUCLEOTIDE SEQUENCE [LARGE SCALE GENOMIC DNA]</scope>
    <source>
        <strain evidence="11">CGMCC 1.10131</strain>
    </source>
</reference>
<dbReference type="SMART" id="SM00487">
    <property type="entry name" value="DEXDc"/>
    <property type="match status" value="1"/>
</dbReference>
<dbReference type="GO" id="GO:0004386">
    <property type="term" value="F:helicase activity"/>
    <property type="evidence" value="ECO:0007669"/>
    <property type="project" value="UniProtKB-KW"/>
</dbReference>
<keyword evidence="3" id="KW-0378">Hydrolase</keyword>
<dbReference type="EC" id="5.6.2.3" evidence="6"/>
<dbReference type="PANTHER" id="PTHR11472">
    <property type="entry name" value="DNA REPAIR DEAD HELICASE RAD3/XP-D SUBFAMILY MEMBER"/>
    <property type="match status" value="1"/>
</dbReference>
<comment type="similarity">
    <text evidence="5">Belongs to the helicase family. DinG subfamily.</text>
</comment>
<dbReference type="InterPro" id="IPR006555">
    <property type="entry name" value="ATP-dep_Helicase_C"/>
</dbReference>
<evidence type="ECO:0000313" key="11">
    <source>
        <dbReference type="Proteomes" id="UP000651977"/>
    </source>
</evidence>
<feature type="coiled-coil region" evidence="8">
    <location>
        <begin position="264"/>
        <end position="298"/>
    </location>
</feature>
<sequence>MPELSLKHQYFAKDGLLSKAISGFSPRPEQHEMASAVADAIEHAGQLLVEAGTGTGKTFAYLVPAMDSGKKVVISTGSKALQDQLFNKDLPRMQKALNYTHSVALLKGRANYLCIERLNSFSHYSSGQDRATLAELVKIKNWAQGETTGDISDLGPIAERSDVFPLITSTNDNCLGRECPSYKECYLVKARNKALDADLVVVNHHLFFADMVVKETGFGELIPEAEAFIFDEAHQLPDIAASYFGQHFSSRQILDLCSDIELAYKTELRDMAQLQKAAQKLERRIRQCRLSFEGLRDRGEWRPLAKQSRFGEMMQALKEDMDFVYQVLKLALSRCELADSCFERLAKMRLLFDKVMDVDATGFSYWYETTRLHFTLNITPLNIAERFNQEVQERDAAWVFTSATLAVDGNFEHFQSQMGLQQVKSLLLDSPFDYQRQALLCVPRYLPETKQHNAELLILDQLAPVIEANRGRCFFLCTSHRMIQKVAAELRQRTELLVLVQGEAGKQELLKDFVEDGNAVLVATSTFWEGVDVPGEALSCVIIDKLPFAAPDDPLLKAKSEDCRLRGGDPFRQVYLPQAVISLKQGVGRLIRTQTDHGVVIICDNRIVNRDYGSLFIRSLPAMPRTRELSKVLEFVKKDAEET</sequence>
<evidence type="ECO:0000313" key="10">
    <source>
        <dbReference type="EMBL" id="GGA93776.1"/>
    </source>
</evidence>
<dbReference type="Gene3D" id="3.40.50.300">
    <property type="entry name" value="P-loop containing nucleotide triphosphate hydrolases"/>
    <property type="match status" value="2"/>
</dbReference>
<gene>
    <name evidence="10" type="primary">yoaA</name>
    <name evidence="10" type="ORF">GCM10007414_03100</name>
</gene>
<evidence type="ECO:0000256" key="8">
    <source>
        <dbReference type="SAM" id="Coils"/>
    </source>
</evidence>
<evidence type="ECO:0000256" key="2">
    <source>
        <dbReference type="ARBA" id="ARBA00022741"/>
    </source>
</evidence>
<dbReference type="SUPFAM" id="SSF52540">
    <property type="entry name" value="P-loop containing nucleoside triphosphate hydrolases"/>
    <property type="match status" value="1"/>
</dbReference>
<protein>
    <recommendedName>
        <fullName evidence="6">DNA 5'-3' helicase</fullName>
        <ecNumber evidence="6">5.6.2.3</ecNumber>
    </recommendedName>
</protein>
<comment type="cofactor">
    <cofactor evidence="1">
        <name>[4Fe-4S] cluster</name>
        <dbReference type="ChEBI" id="CHEBI:49883"/>
    </cofactor>
</comment>
<comment type="caution">
    <text evidence="10">The sequence shown here is derived from an EMBL/GenBank/DDBJ whole genome shotgun (WGS) entry which is preliminary data.</text>
</comment>
<proteinExistence type="inferred from homology"/>
<name>A0ABQ1HVR4_9ALTE</name>
<evidence type="ECO:0000256" key="5">
    <source>
        <dbReference type="ARBA" id="ARBA00038058"/>
    </source>
</evidence>
<keyword evidence="8" id="KW-0175">Coiled coil</keyword>
<evidence type="ECO:0000256" key="4">
    <source>
        <dbReference type="ARBA" id="ARBA00022840"/>
    </source>
</evidence>
<dbReference type="PROSITE" id="PS51193">
    <property type="entry name" value="HELICASE_ATP_BIND_2"/>
    <property type="match status" value="1"/>
</dbReference>
<dbReference type="Pfam" id="PF00270">
    <property type="entry name" value="DEAD"/>
    <property type="match status" value="1"/>
</dbReference>
<evidence type="ECO:0000256" key="3">
    <source>
        <dbReference type="ARBA" id="ARBA00022801"/>
    </source>
</evidence>
<dbReference type="InterPro" id="IPR045028">
    <property type="entry name" value="DinG/Rad3-like"/>
</dbReference>
<feature type="domain" description="Helicase ATP-binding" evidence="9">
    <location>
        <begin position="16"/>
        <end position="278"/>
    </location>
</feature>
<organism evidence="10 11">
    <name type="scientific">Agarivorans gilvus</name>
    <dbReference type="NCBI Taxonomy" id="680279"/>
    <lineage>
        <taxon>Bacteria</taxon>
        <taxon>Pseudomonadati</taxon>
        <taxon>Pseudomonadota</taxon>
        <taxon>Gammaproteobacteria</taxon>
        <taxon>Alteromonadales</taxon>
        <taxon>Alteromonadaceae</taxon>
        <taxon>Agarivorans</taxon>
    </lineage>
</organism>
<dbReference type="InterPro" id="IPR027417">
    <property type="entry name" value="P-loop_NTPase"/>
</dbReference>
<evidence type="ECO:0000256" key="6">
    <source>
        <dbReference type="ARBA" id="ARBA00044969"/>
    </source>
</evidence>
<dbReference type="SMART" id="SM00491">
    <property type="entry name" value="HELICc2"/>
    <property type="match status" value="1"/>
</dbReference>
<dbReference type="InterPro" id="IPR014013">
    <property type="entry name" value="Helic_SF1/SF2_ATP-bd_DinG/Rad3"/>
</dbReference>
<comment type="catalytic activity">
    <reaction evidence="7">
        <text>ATP + H2O = ADP + phosphate + H(+)</text>
        <dbReference type="Rhea" id="RHEA:13065"/>
        <dbReference type="ChEBI" id="CHEBI:15377"/>
        <dbReference type="ChEBI" id="CHEBI:15378"/>
        <dbReference type="ChEBI" id="CHEBI:30616"/>
        <dbReference type="ChEBI" id="CHEBI:43474"/>
        <dbReference type="ChEBI" id="CHEBI:456216"/>
        <dbReference type="EC" id="5.6.2.3"/>
    </reaction>
</comment>